<reference evidence="1 2" key="1">
    <citation type="submission" date="2016-02" db="EMBL/GenBank/DDBJ databases">
        <title>Genome sequence of Moorella mulderi DSM 14980.</title>
        <authorList>
            <person name="Poehlein A."/>
            <person name="Daniel R."/>
        </authorList>
    </citation>
    <scope>NUCLEOTIDE SEQUENCE [LARGE SCALE GENOMIC DNA]</scope>
    <source>
        <strain evidence="1 2">DSM 14980</strain>
    </source>
</reference>
<organism evidence="1 2">
    <name type="scientific">Moorella mulderi DSM 14980</name>
    <dbReference type="NCBI Taxonomy" id="1122241"/>
    <lineage>
        <taxon>Bacteria</taxon>
        <taxon>Bacillati</taxon>
        <taxon>Bacillota</taxon>
        <taxon>Clostridia</taxon>
        <taxon>Neomoorellales</taxon>
        <taxon>Neomoorellaceae</taxon>
        <taxon>Neomoorella</taxon>
    </lineage>
</organism>
<dbReference type="InterPro" id="IPR011990">
    <property type="entry name" value="TPR-like_helical_dom_sf"/>
</dbReference>
<comment type="caution">
    <text evidence="1">The sequence shown here is derived from an EMBL/GenBank/DDBJ whole genome shotgun (WGS) entry which is preliminary data.</text>
</comment>
<accession>A0A151AYR8</accession>
<name>A0A151AYR8_9FIRM</name>
<dbReference type="InterPro" id="IPR029035">
    <property type="entry name" value="DHS-like_NAD/FAD-binding_dom"/>
</dbReference>
<evidence type="ECO:0000313" key="1">
    <source>
        <dbReference type="EMBL" id="KYH32804.1"/>
    </source>
</evidence>
<dbReference type="RefSeq" id="WP_062283255.1">
    <property type="nucleotide sequence ID" value="NZ_LTBC01000003.1"/>
</dbReference>
<keyword evidence="2" id="KW-1185">Reference proteome</keyword>
<dbReference type="Gene3D" id="1.25.40.10">
    <property type="entry name" value="Tetratricopeptide repeat domain"/>
    <property type="match status" value="1"/>
</dbReference>
<sequence length="816" mass="94136">MKSVMEPIYNFFLEPLIRCSPIVATDGTGDELSSLREVNDKSLSQIIGHAVKLHRLYGVEDAYHALYNPNWKFVDIPPKTLMQYYYFLTVINIERYDLEEMRKYLGKLNDYLKDIEKLEDEWHRRIHLLKVMAATLRKAEGWAEQVLPLFEGALHSEPWFNFALYFGSMAREQELYDEADTLLKKALSLAPTELERAIVWCNLGALSFARDDWQTALKHYKAADAILDELVENIPDRELALYRQEVKRNILVVQNLLLMSRDEFQITGRLPRLAEGEMALANKWEDIALGYVRNEVYEENLATRNSIRFSNNLYEAIRYFNRSEAANALLGNVLANRTLFDREVKAFINAGYVTNDRRLLQIALQQAVEINETKAIKGLIGDTIPDVFNNPMPAIKKRLHAGVILAKQEVQDESLISMSSDLPARIRFIHGNRLVTLNDCRLLTQNAGTIYFQSDDQRSEELDGDALELTAYYLSNVVSRRFEKVVFVIGAGASAEQLPLGQDLLTELLNEGNSSDDLDRFLKTVFRIDPSLPACSRPTINEVLNLIEIALEKDEALTPTYKPDLLRELKRTIITRLLQLFTDLTTPIDSRNSYVQLVKNMVKMLTTGALEEVGFITLNYDPFLDQALIEAVGEENINYGIQLEPWGGCERRAINVSREKLRKPIQLVKFHGSMDWMFCPYCHKIYRISTGRALSQDMPQCSSDGTPLSWFLYPPMREKYFMPEAWLHLHMQAEELLRKADRVIFIGYSLSDEDAYFRYRVKRSLYRVENPVDIVVVDKTLKEEKRPTSIEKNYWHFFGPIDYRPVGFQAFSLAPF</sequence>
<protein>
    <submittedName>
        <fullName evidence="1">Uncharacterized protein</fullName>
    </submittedName>
</protein>
<evidence type="ECO:0000313" key="2">
    <source>
        <dbReference type="Proteomes" id="UP000075670"/>
    </source>
</evidence>
<dbReference type="AlphaFoldDB" id="A0A151AYR8"/>
<dbReference type="SUPFAM" id="SSF52467">
    <property type="entry name" value="DHS-like NAD/FAD-binding domain"/>
    <property type="match status" value="1"/>
</dbReference>
<gene>
    <name evidence="1" type="ORF">MOMUL_14060</name>
</gene>
<dbReference type="OrthoDB" id="7054911at2"/>
<dbReference type="SUPFAM" id="SSF48452">
    <property type="entry name" value="TPR-like"/>
    <property type="match status" value="1"/>
</dbReference>
<dbReference type="Proteomes" id="UP000075670">
    <property type="component" value="Unassembled WGS sequence"/>
</dbReference>
<dbReference type="EMBL" id="LTBC01000003">
    <property type="protein sequence ID" value="KYH32804.1"/>
    <property type="molecule type" value="Genomic_DNA"/>
</dbReference>
<proteinExistence type="predicted"/>
<dbReference type="PATRIC" id="fig|1122241.3.peg.1478"/>